<reference evidence="1 2" key="1">
    <citation type="submission" date="2021-06" db="EMBL/GenBank/DDBJ databases">
        <authorList>
            <person name="Palmer J.M."/>
        </authorList>
    </citation>
    <scope>NUCLEOTIDE SEQUENCE [LARGE SCALE GENOMIC DNA]</scope>
    <source>
        <strain evidence="1 2">XC_2019</strain>
        <tissue evidence="1">Muscle</tissue>
    </source>
</reference>
<evidence type="ECO:0000313" key="2">
    <source>
        <dbReference type="Proteomes" id="UP001434883"/>
    </source>
</evidence>
<protein>
    <submittedName>
        <fullName evidence="1">Uncharacterized protein</fullName>
    </submittedName>
</protein>
<keyword evidence="2" id="KW-1185">Reference proteome</keyword>
<accession>A0ABV0QB56</accession>
<dbReference type="Proteomes" id="UP001434883">
    <property type="component" value="Unassembled WGS sequence"/>
</dbReference>
<organism evidence="1 2">
    <name type="scientific">Xenoophorus captivus</name>
    <dbReference type="NCBI Taxonomy" id="1517983"/>
    <lineage>
        <taxon>Eukaryota</taxon>
        <taxon>Metazoa</taxon>
        <taxon>Chordata</taxon>
        <taxon>Craniata</taxon>
        <taxon>Vertebrata</taxon>
        <taxon>Euteleostomi</taxon>
        <taxon>Actinopterygii</taxon>
        <taxon>Neopterygii</taxon>
        <taxon>Teleostei</taxon>
        <taxon>Neoteleostei</taxon>
        <taxon>Acanthomorphata</taxon>
        <taxon>Ovalentaria</taxon>
        <taxon>Atherinomorphae</taxon>
        <taxon>Cyprinodontiformes</taxon>
        <taxon>Goodeidae</taxon>
        <taxon>Xenoophorus</taxon>
    </lineage>
</organism>
<dbReference type="EMBL" id="JAHRIN010004734">
    <property type="protein sequence ID" value="MEQ2193016.1"/>
    <property type="molecule type" value="Genomic_DNA"/>
</dbReference>
<gene>
    <name evidence="1" type="ORF">XENOCAPTIV_021602</name>
</gene>
<evidence type="ECO:0000313" key="1">
    <source>
        <dbReference type="EMBL" id="MEQ2193016.1"/>
    </source>
</evidence>
<sequence length="59" mass="6604">IVSRCDICLLQHVVDPDGKAIKALLTLINRYCQVRNVSIFICKLKSAYFTLTSLCTVCV</sequence>
<feature type="non-terminal residue" evidence="1">
    <location>
        <position position="1"/>
    </location>
</feature>
<name>A0ABV0QB56_9TELE</name>
<proteinExistence type="predicted"/>
<comment type="caution">
    <text evidence="1">The sequence shown here is derived from an EMBL/GenBank/DDBJ whole genome shotgun (WGS) entry which is preliminary data.</text>
</comment>